<evidence type="ECO:0000313" key="1">
    <source>
        <dbReference type="EMBL" id="HFC47020.1"/>
    </source>
</evidence>
<dbReference type="InterPro" id="IPR042099">
    <property type="entry name" value="ANL_N_sf"/>
</dbReference>
<dbReference type="GO" id="GO:0016874">
    <property type="term" value="F:ligase activity"/>
    <property type="evidence" value="ECO:0007669"/>
    <property type="project" value="UniProtKB-KW"/>
</dbReference>
<organism evidence="1">
    <name type="scientific">Dissulfuribacter thermophilus</name>
    <dbReference type="NCBI Taxonomy" id="1156395"/>
    <lineage>
        <taxon>Bacteria</taxon>
        <taxon>Pseudomonadati</taxon>
        <taxon>Thermodesulfobacteriota</taxon>
        <taxon>Dissulfuribacteria</taxon>
        <taxon>Dissulfuribacterales</taxon>
        <taxon>Dissulfuribacteraceae</taxon>
        <taxon>Dissulfuribacter</taxon>
    </lineage>
</organism>
<comment type="caution">
    <text evidence="1">The sequence shown here is derived from an EMBL/GenBank/DDBJ whole genome shotgun (WGS) entry which is preliminary data.</text>
</comment>
<protein>
    <submittedName>
        <fullName evidence="1">Phenylacetate--CoA ligase family protein</fullName>
    </submittedName>
</protein>
<dbReference type="AlphaFoldDB" id="A0A7V2WT88"/>
<name>A0A7V2WT88_9BACT</name>
<sequence>MHPTIARNLFRLQESLLGRPSFRILHELNQSQWWPEEKIRELQLARLKRLVASAYENCPFWKMTMERHGIDPKGIQSLEHLKLFPLLDKDQIRRHREDMVWRDEGRRVQLVRTSGSTNEALEFYTSSTREAHINAARMRGHEWVGIKRGEKEMYYWGSPVELSKQDWIKKIRDWFINDGLTNGFELTPDRLKTYYDYWKKWRPKCIFGYPSTLVLTVNMAKGLGLDLLEFKRRGLSVIVTTSEMLSDVDRQAISQAFGVPVYDSYGLREAGLIGHECDQGTMHCVDEQLLLETIDPETLQPTENEGELVVTNLVGLAFPIIRYRTGDIVTLSNTPCQCGRTLSSIKISGGRAVEFVVTNNRKWVVGYSFIYIARSVPGIVKFQVRQERLGEIRFLVVIDNEFPENGKELIKDMVLKRLGSNDHVEVLVVDDIKPAPSGKYRPVVSKVAEDLYRERRFSSP</sequence>
<accession>A0A7V2WT88</accession>
<reference evidence="1" key="1">
    <citation type="journal article" date="2020" name="mSystems">
        <title>Genome- and Community-Level Interaction Insights into Carbon Utilization and Element Cycling Functions of Hydrothermarchaeota in Hydrothermal Sediment.</title>
        <authorList>
            <person name="Zhou Z."/>
            <person name="Liu Y."/>
            <person name="Xu W."/>
            <person name="Pan J."/>
            <person name="Luo Z.H."/>
            <person name="Li M."/>
        </authorList>
    </citation>
    <scope>NUCLEOTIDE SEQUENCE [LARGE SCALE GENOMIC DNA]</scope>
    <source>
        <strain evidence="1">HyVt-503</strain>
    </source>
</reference>
<proteinExistence type="predicted"/>
<dbReference type="SUPFAM" id="SSF56801">
    <property type="entry name" value="Acetyl-CoA synthetase-like"/>
    <property type="match status" value="1"/>
</dbReference>
<dbReference type="Gene3D" id="3.40.50.12780">
    <property type="entry name" value="N-terminal domain of ligase-like"/>
    <property type="match status" value="1"/>
</dbReference>
<dbReference type="EMBL" id="DRND01000313">
    <property type="protein sequence ID" value="HFC47020.1"/>
    <property type="molecule type" value="Genomic_DNA"/>
</dbReference>
<dbReference type="InterPro" id="IPR053158">
    <property type="entry name" value="CapK_Type1_Caps_Biosynth"/>
</dbReference>
<dbReference type="Proteomes" id="UP000885797">
    <property type="component" value="Unassembled WGS sequence"/>
</dbReference>
<keyword evidence="1" id="KW-0436">Ligase</keyword>
<dbReference type="PANTHER" id="PTHR36932:SF1">
    <property type="entry name" value="CAPSULAR POLYSACCHARIDE BIOSYNTHESIS PROTEIN"/>
    <property type="match status" value="1"/>
</dbReference>
<dbReference type="PANTHER" id="PTHR36932">
    <property type="entry name" value="CAPSULAR POLYSACCHARIDE BIOSYNTHESIS PROTEIN"/>
    <property type="match status" value="1"/>
</dbReference>
<gene>
    <name evidence="1" type="ORF">ENJ63_03975</name>
</gene>